<dbReference type="Pfam" id="PF00665">
    <property type="entry name" value="rve"/>
    <property type="match status" value="1"/>
</dbReference>
<dbReference type="InterPro" id="IPR057670">
    <property type="entry name" value="SH3_retrovirus"/>
</dbReference>
<dbReference type="GO" id="GO:0006508">
    <property type="term" value="P:proteolysis"/>
    <property type="evidence" value="ECO:0007669"/>
    <property type="project" value="UniProtKB-KW"/>
</dbReference>
<dbReference type="GO" id="GO:0008270">
    <property type="term" value="F:zinc ion binding"/>
    <property type="evidence" value="ECO:0007669"/>
    <property type="project" value="UniProtKB-KW"/>
</dbReference>
<protein>
    <submittedName>
        <fullName evidence="9">Retrovirus-related pol polyprotein from transposon tnt 1-94</fullName>
    </submittedName>
</protein>
<feature type="domain" description="CCHC-type" evidence="7">
    <location>
        <begin position="62"/>
        <end position="78"/>
    </location>
</feature>
<dbReference type="GO" id="GO:0003676">
    <property type="term" value="F:nucleic acid binding"/>
    <property type="evidence" value="ECO:0007669"/>
    <property type="project" value="InterPro"/>
</dbReference>
<feature type="region of interest" description="Disordered" evidence="6">
    <location>
        <begin position="907"/>
        <end position="926"/>
    </location>
</feature>
<evidence type="ECO:0000256" key="6">
    <source>
        <dbReference type="SAM" id="MobiDB-lite"/>
    </source>
</evidence>
<feature type="compositionally biased region" description="Basic and acidic residues" evidence="6">
    <location>
        <begin position="19"/>
        <end position="41"/>
    </location>
</feature>
<dbReference type="InterPro" id="IPR043502">
    <property type="entry name" value="DNA/RNA_pol_sf"/>
</dbReference>
<gene>
    <name evidence="9" type="ORF">PHJA_001901800</name>
</gene>
<dbReference type="Pfam" id="PF13976">
    <property type="entry name" value="gag_pre-integrs"/>
    <property type="match status" value="1"/>
</dbReference>
<evidence type="ECO:0000256" key="4">
    <source>
        <dbReference type="ARBA" id="ARBA00022801"/>
    </source>
</evidence>
<keyword evidence="1" id="KW-0645">Protease</keyword>
<evidence type="ECO:0000313" key="9">
    <source>
        <dbReference type="EMBL" id="GFP97577.1"/>
    </source>
</evidence>
<dbReference type="Pfam" id="PF22936">
    <property type="entry name" value="Pol_BBD"/>
    <property type="match status" value="1"/>
</dbReference>
<evidence type="ECO:0000256" key="1">
    <source>
        <dbReference type="ARBA" id="ARBA00022670"/>
    </source>
</evidence>
<evidence type="ECO:0000256" key="2">
    <source>
        <dbReference type="ARBA" id="ARBA00022723"/>
    </source>
</evidence>
<evidence type="ECO:0000256" key="3">
    <source>
        <dbReference type="ARBA" id="ARBA00022750"/>
    </source>
</evidence>
<dbReference type="Pfam" id="PF24708">
    <property type="entry name" value="Lip_C"/>
    <property type="match status" value="1"/>
</dbReference>
<dbReference type="Gene3D" id="3.40.50.1820">
    <property type="entry name" value="alpha/beta hydrolase"/>
    <property type="match status" value="1"/>
</dbReference>
<dbReference type="PROSITE" id="PS50158">
    <property type="entry name" value="ZF_CCHC"/>
    <property type="match status" value="1"/>
</dbReference>
<evidence type="ECO:0000256" key="5">
    <source>
        <dbReference type="PROSITE-ProRule" id="PRU00047"/>
    </source>
</evidence>
<dbReference type="InterPro" id="IPR056304">
    <property type="entry name" value="Lip-like_C"/>
</dbReference>
<keyword evidence="3" id="KW-0064">Aspartyl protease</keyword>
<sequence>MSLEDVIRKVRIESEVRAQYKNPKSSDDPRVNLFERGENSKKRPRPGNSKLKAPSSKKFEGKCYNCNYPGYMSKDCRKPKQKKARPSAHIAERELTNDDLVAGRKLNMGNQASSKVAGTGTVVLKMTSGKEITLNEVLHVPDIRKNLVFGSILVSRGFRLVFEANKFVLSKFGTPLGKGYLTDGLFKLSVMAIRPKQVINKIASDSSYLTECSSLWHCRLGHININVIKRLSNLNLLKVNEFFNKSKCEIGVEAKMTKLPFKSVERSTTPLELIHTDVCDLKFVQTRGGKKYFITFIDDCTRYCYLYLLRGKDEVIEAFKNFKNEAENQLNCKIKSIRSDRGGEYVAPFEELCNESGIIHQTTAPYSPQSNGVAERKNRTLKEMMNALLISSGLPQNMWGEAVLTANYILNKIPLKGRDETPYELWKGRKPSYKYLKVWGCLAKVEVPLPKQVTIGPKTVDCIFIGYALNSSAYRFVIHRSDVPDMNVETTIESRNAIFFEDIYPCKDKAVSNSNTGNAEGTTSQELMGVEPKSRKRPGSELETPTPRRSTRAKVAKDFGPDYVVFLLDEEPNSLKEVSRTDSSFWKEVVQSEIDSIMQNHTCILTDLPEGCKPLGSKWILKRKFRADGSIDKYKARLVVKGFLQKEGYDFFDTYSPVTRITSIRVLLAIAALHNLEIHQMDVKIAFLNDELEEETYMEQPEGFIKPGQERKINECDKCVYIKNTNDKFVIVCLYVDDMLIMGSNLEVINETKFMLKRNFDMKDLGVADTILGIRIIRTQDGIVLSQSHYIEKVIKKFNAHDSLPAKTPMEFDVHLRKNRGDPVSQQDYARIIGCLMYISNCTRPDLTCSVNKLSRYTSNPSKEHWKALARVLRYLKYTPNVGLHYGRYPSVLEGYVGIRCREETTGRVGGGAAHTARNPSTRRQRLDSSIASGRRSVLLTAKEQWVDGPRLGGWLRRHGSGAKLPVSCRRCRRPRSETWQRRYRGSVKRLSAMIGSPAAAIGTTTRQNGLAASGAARRQSGAWRLRFVSVNRCHTPNVPTSLRRSTRSVEGLKTTKNENRTLRCGGGRRQAAVARGNTWCDPQWFRCKLAVGSQHIYDPFAIYVPIEQEVQDNPFVCDLEKHISLNTPLLALARDSEDLSTIRTHRSSMTYHASESPTTMHRLPTRFPTMRMLPLLIGLQRDTETGHNIACPLVKSRNKFDELHYVLDYLTVLPDQSTVINPPSAKLTKGIKWAQWVVWTLCKRSSRGLLDLGSLVRLRRSRWLSRADLSPSPDLGPRFWVLGPGTWVLGNWSELAGTIEMFLHSSVQIFPVRRSPDIHGAVISRDEVVLFLGTFCQNRRVPPGQNRFAERELLDSTFIFQQLTPYSMCQLTIRSDDMCHHLVDVDAELEDSRKSTTVDELPPIVLVNGIFSFGKGILGGLSYFGGAEKKDDSVLLPDLGSLTSIYDRARELFYYLKGGQVDNVKEHRQACGHSQFDRIYEQGHYPEWDEDHPIHFIGHSGGARVARVLQQMLADKSSNTLGIGSAYTECSQKSDGSSLKWTRSIRDDLFEFVNYFNIYAPSNSAAAPGLRRPISGKWLVVTQLGERIIEAKILSRTNIGMKVYIPHMTLSPSDSKVPFKFQRRQFPLIICFEMTINKSQGQTLSNVGMYLPIPIFSHGQLYLAIFRVKIRK</sequence>
<dbReference type="InterPro" id="IPR036397">
    <property type="entry name" value="RNaseH_sf"/>
</dbReference>
<dbReference type="InterPro" id="IPR025724">
    <property type="entry name" value="GAG-pre-integrase_dom"/>
</dbReference>
<comment type="caution">
    <text evidence="9">The sequence shown here is derived from an EMBL/GenBank/DDBJ whole genome shotgun (WGS) entry which is preliminary data.</text>
</comment>
<evidence type="ECO:0000313" key="10">
    <source>
        <dbReference type="Proteomes" id="UP000653305"/>
    </source>
</evidence>
<dbReference type="InterPro" id="IPR001878">
    <property type="entry name" value="Znf_CCHC"/>
</dbReference>
<dbReference type="InterPro" id="IPR039537">
    <property type="entry name" value="Retrotran_Ty1/copia-like"/>
</dbReference>
<keyword evidence="2" id="KW-0479">Metal-binding</keyword>
<dbReference type="SUPFAM" id="SSF53474">
    <property type="entry name" value="alpha/beta-Hydrolases"/>
    <property type="match status" value="1"/>
</dbReference>
<feature type="compositionally biased region" description="Polar residues" evidence="6">
    <location>
        <begin position="513"/>
        <end position="526"/>
    </location>
</feature>
<dbReference type="Proteomes" id="UP000653305">
    <property type="component" value="Unassembled WGS sequence"/>
</dbReference>
<organism evidence="9 10">
    <name type="scientific">Phtheirospermum japonicum</name>
    <dbReference type="NCBI Taxonomy" id="374723"/>
    <lineage>
        <taxon>Eukaryota</taxon>
        <taxon>Viridiplantae</taxon>
        <taxon>Streptophyta</taxon>
        <taxon>Embryophyta</taxon>
        <taxon>Tracheophyta</taxon>
        <taxon>Spermatophyta</taxon>
        <taxon>Magnoliopsida</taxon>
        <taxon>eudicotyledons</taxon>
        <taxon>Gunneridae</taxon>
        <taxon>Pentapetalae</taxon>
        <taxon>asterids</taxon>
        <taxon>lamiids</taxon>
        <taxon>Lamiales</taxon>
        <taxon>Orobanchaceae</taxon>
        <taxon>Orobanchaceae incertae sedis</taxon>
        <taxon>Phtheirospermum</taxon>
    </lineage>
</organism>
<dbReference type="InterPro" id="IPR029058">
    <property type="entry name" value="AB_hydrolase_fold"/>
</dbReference>
<reference evidence="9" key="1">
    <citation type="submission" date="2020-07" db="EMBL/GenBank/DDBJ databases">
        <title>Ethylene signaling mediates host invasion by parasitic plants.</title>
        <authorList>
            <person name="Yoshida S."/>
        </authorList>
    </citation>
    <scope>NUCLEOTIDE SEQUENCE</scope>
    <source>
        <strain evidence="9">Okayama</strain>
    </source>
</reference>
<dbReference type="PANTHER" id="PTHR42648">
    <property type="entry name" value="TRANSPOSASE, PUTATIVE-RELATED"/>
    <property type="match status" value="1"/>
</dbReference>
<feature type="domain" description="Integrase catalytic" evidence="8">
    <location>
        <begin position="266"/>
        <end position="430"/>
    </location>
</feature>
<dbReference type="SUPFAM" id="SSF53098">
    <property type="entry name" value="Ribonuclease H-like"/>
    <property type="match status" value="1"/>
</dbReference>
<dbReference type="PROSITE" id="PS50994">
    <property type="entry name" value="INTEGRASE"/>
    <property type="match status" value="1"/>
</dbReference>
<dbReference type="Pfam" id="PF25597">
    <property type="entry name" value="SH3_retrovirus"/>
    <property type="match status" value="1"/>
</dbReference>
<keyword evidence="5" id="KW-0863">Zinc-finger</keyword>
<keyword evidence="10" id="KW-1185">Reference proteome</keyword>
<dbReference type="InterPro" id="IPR001584">
    <property type="entry name" value="Integrase_cat-core"/>
</dbReference>
<keyword evidence="5" id="KW-0862">Zinc</keyword>
<dbReference type="Pfam" id="PF07727">
    <property type="entry name" value="RVT_2"/>
    <property type="match status" value="1"/>
</dbReference>
<dbReference type="SUPFAM" id="SSF52540">
    <property type="entry name" value="P-loop containing nucleoside triphosphate hydrolases"/>
    <property type="match status" value="1"/>
</dbReference>
<name>A0A830CA03_9LAMI</name>
<accession>A0A830CA03</accession>
<dbReference type="InterPro" id="IPR054722">
    <property type="entry name" value="PolX-like_BBD"/>
</dbReference>
<dbReference type="GO" id="GO:0015074">
    <property type="term" value="P:DNA integration"/>
    <property type="evidence" value="ECO:0007669"/>
    <property type="project" value="InterPro"/>
</dbReference>
<evidence type="ECO:0000259" key="8">
    <source>
        <dbReference type="PROSITE" id="PS50994"/>
    </source>
</evidence>
<keyword evidence="4" id="KW-0378">Hydrolase</keyword>
<dbReference type="InterPro" id="IPR027417">
    <property type="entry name" value="P-loop_NTPase"/>
</dbReference>
<dbReference type="EMBL" id="BMAC01000495">
    <property type="protein sequence ID" value="GFP97577.1"/>
    <property type="molecule type" value="Genomic_DNA"/>
</dbReference>
<feature type="region of interest" description="Disordered" evidence="6">
    <location>
        <begin position="19"/>
        <end position="56"/>
    </location>
</feature>
<evidence type="ECO:0000259" key="7">
    <source>
        <dbReference type="PROSITE" id="PS50158"/>
    </source>
</evidence>
<feature type="region of interest" description="Disordered" evidence="6">
    <location>
        <begin position="513"/>
        <end position="552"/>
    </location>
</feature>
<dbReference type="PANTHER" id="PTHR42648:SF20">
    <property type="entry name" value="RNA-DIRECTED DNA POLYMERASE"/>
    <property type="match status" value="1"/>
</dbReference>
<dbReference type="OrthoDB" id="418757at2759"/>
<dbReference type="InterPro" id="IPR012337">
    <property type="entry name" value="RNaseH-like_sf"/>
</dbReference>
<dbReference type="InterPro" id="IPR013103">
    <property type="entry name" value="RVT_2"/>
</dbReference>
<dbReference type="Gene3D" id="3.30.420.10">
    <property type="entry name" value="Ribonuclease H-like superfamily/Ribonuclease H"/>
    <property type="match status" value="1"/>
</dbReference>
<dbReference type="SUPFAM" id="SSF56672">
    <property type="entry name" value="DNA/RNA polymerases"/>
    <property type="match status" value="1"/>
</dbReference>
<proteinExistence type="predicted"/>
<dbReference type="GO" id="GO:0004190">
    <property type="term" value="F:aspartic-type endopeptidase activity"/>
    <property type="evidence" value="ECO:0007669"/>
    <property type="project" value="UniProtKB-KW"/>
</dbReference>